<dbReference type="PANTHER" id="PTHR42643:SF35">
    <property type="entry name" value="IONOTROPIC RECEPTOR 68A, ISOFORM A"/>
    <property type="match status" value="1"/>
</dbReference>
<dbReference type="InterPro" id="IPR052192">
    <property type="entry name" value="Insect_Ionotropic_Sensory_Rcpt"/>
</dbReference>
<proteinExistence type="inferred from homology"/>
<dbReference type="Proteomes" id="UP001233999">
    <property type="component" value="Unassembled WGS sequence"/>
</dbReference>
<evidence type="ECO:0000313" key="11">
    <source>
        <dbReference type="EMBL" id="KAJ9578042.1"/>
    </source>
</evidence>
<keyword evidence="7" id="KW-0675">Receptor</keyword>
<evidence type="ECO:0000256" key="1">
    <source>
        <dbReference type="ARBA" id="ARBA00004651"/>
    </source>
</evidence>
<keyword evidence="12" id="KW-1185">Reference proteome</keyword>
<evidence type="ECO:0000256" key="6">
    <source>
        <dbReference type="ARBA" id="ARBA00023136"/>
    </source>
</evidence>
<evidence type="ECO:0000259" key="10">
    <source>
        <dbReference type="Pfam" id="PF00060"/>
    </source>
</evidence>
<evidence type="ECO:0000256" key="4">
    <source>
        <dbReference type="ARBA" id="ARBA00022692"/>
    </source>
</evidence>
<keyword evidence="6 9" id="KW-0472">Membrane</keyword>
<evidence type="ECO:0000313" key="12">
    <source>
        <dbReference type="Proteomes" id="UP001233999"/>
    </source>
</evidence>
<dbReference type="GO" id="GO:0050906">
    <property type="term" value="P:detection of stimulus involved in sensory perception"/>
    <property type="evidence" value="ECO:0007669"/>
    <property type="project" value="UniProtKB-ARBA"/>
</dbReference>
<dbReference type="GO" id="GO:0015276">
    <property type="term" value="F:ligand-gated monoatomic ion channel activity"/>
    <property type="evidence" value="ECO:0007669"/>
    <property type="project" value="InterPro"/>
</dbReference>
<evidence type="ECO:0000256" key="2">
    <source>
        <dbReference type="ARBA" id="ARBA00008685"/>
    </source>
</evidence>
<evidence type="ECO:0000256" key="9">
    <source>
        <dbReference type="SAM" id="Phobius"/>
    </source>
</evidence>
<evidence type="ECO:0000256" key="7">
    <source>
        <dbReference type="ARBA" id="ARBA00023170"/>
    </source>
</evidence>
<feature type="transmembrane region" description="Helical" evidence="9">
    <location>
        <begin position="197"/>
        <end position="218"/>
    </location>
</feature>
<sequence>MCFKSTLSRKENELAQQNYKSIFNFYSWFPYTTENNCTNVERIELIERWLGYGNTFFMKKSKLFPDKIPKNLHKCVVRVATQHFPPVTVVRKTDNEYKVSGVEINIAKLILESMNVEIQYLVVPSIDKNVYFNALTVLSKISEEEADIAVSSLPLLEDIVQYYWPTVSYFETTISWIVPCPKAKTRLGNLSRVYTPYVWLSIIISFLTVALMTSVIAVETSKRSIRELSNYLSIYNSSCSVWSVLTGVSVSRMPKTNAVRAIFCIWIWYCLSMTTIFEALFTTYLVEPGVGQRLSTLDDLVKLNIPFGCMEGLFAVSEVYSNDSNIIALKNRADTSIDMFNALECVIKHGNFSVLAPSFYINYYKAHLPWQERQIKACKLDDDYIRLNVVSYVPKGYPILQRVNEVAKKLLESGIIDKLTRDFLDHARHHKNISNEADESDYGDGFIVFTLSHLHAAFNVLIFGYVVGAFTLLLELIHFKFK</sequence>
<feature type="transmembrane region" description="Helical" evidence="9">
    <location>
        <begin position="262"/>
        <end position="286"/>
    </location>
</feature>
<keyword evidence="4 9" id="KW-0812">Transmembrane</keyword>
<organism evidence="11 12">
    <name type="scientific">Diploptera punctata</name>
    <name type="common">Pacific beetle cockroach</name>
    <dbReference type="NCBI Taxonomy" id="6984"/>
    <lineage>
        <taxon>Eukaryota</taxon>
        <taxon>Metazoa</taxon>
        <taxon>Ecdysozoa</taxon>
        <taxon>Arthropoda</taxon>
        <taxon>Hexapoda</taxon>
        <taxon>Insecta</taxon>
        <taxon>Pterygota</taxon>
        <taxon>Neoptera</taxon>
        <taxon>Polyneoptera</taxon>
        <taxon>Dictyoptera</taxon>
        <taxon>Blattodea</taxon>
        <taxon>Blaberoidea</taxon>
        <taxon>Blaberidae</taxon>
        <taxon>Diplopterinae</taxon>
        <taxon>Diploptera</taxon>
    </lineage>
</organism>
<dbReference type="SUPFAM" id="SSF53850">
    <property type="entry name" value="Periplasmic binding protein-like II"/>
    <property type="match status" value="1"/>
</dbReference>
<dbReference type="Pfam" id="PF00060">
    <property type="entry name" value="Lig_chan"/>
    <property type="match status" value="1"/>
</dbReference>
<name>A0AAD7ZD82_DIPPU</name>
<dbReference type="Gene3D" id="3.40.190.10">
    <property type="entry name" value="Periplasmic binding protein-like II"/>
    <property type="match status" value="1"/>
</dbReference>
<evidence type="ECO:0000256" key="3">
    <source>
        <dbReference type="ARBA" id="ARBA00022475"/>
    </source>
</evidence>
<protein>
    <recommendedName>
        <fullName evidence="10">Ionotropic glutamate receptor C-terminal domain-containing protein</fullName>
    </recommendedName>
</protein>
<evidence type="ECO:0000256" key="5">
    <source>
        <dbReference type="ARBA" id="ARBA00022989"/>
    </source>
</evidence>
<comment type="caution">
    <text evidence="11">The sequence shown here is derived from an EMBL/GenBank/DDBJ whole genome shotgun (WGS) entry which is preliminary data.</text>
</comment>
<evidence type="ECO:0000256" key="8">
    <source>
        <dbReference type="ARBA" id="ARBA00023180"/>
    </source>
</evidence>
<feature type="domain" description="Ionotropic glutamate receptor C-terminal" evidence="10">
    <location>
        <begin position="198"/>
        <end position="464"/>
    </location>
</feature>
<keyword evidence="8" id="KW-0325">Glycoprotein</keyword>
<dbReference type="GO" id="GO:0005886">
    <property type="term" value="C:plasma membrane"/>
    <property type="evidence" value="ECO:0007669"/>
    <property type="project" value="UniProtKB-SubCell"/>
</dbReference>
<keyword evidence="5 9" id="KW-1133">Transmembrane helix</keyword>
<gene>
    <name evidence="11" type="ORF">L9F63_025097</name>
</gene>
<accession>A0AAD7ZD82</accession>
<comment type="subcellular location">
    <subcellularLocation>
        <location evidence="1">Cell membrane</location>
        <topology evidence="1">Multi-pass membrane protein</topology>
    </subcellularLocation>
</comment>
<keyword evidence="3" id="KW-1003">Cell membrane</keyword>
<feature type="transmembrane region" description="Helical" evidence="9">
    <location>
        <begin position="456"/>
        <end position="477"/>
    </location>
</feature>
<dbReference type="AlphaFoldDB" id="A0AAD7ZD82"/>
<comment type="similarity">
    <text evidence="2">Belongs to the glutamate-gated ion channel (TC 1.A.10.1) family.</text>
</comment>
<dbReference type="PANTHER" id="PTHR42643">
    <property type="entry name" value="IONOTROPIC RECEPTOR 20A-RELATED"/>
    <property type="match status" value="1"/>
</dbReference>
<dbReference type="InterPro" id="IPR001320">
    <property type="entry name" value="Iontro_rcpt_C"/>
</dbReference>
<reference evidence="11" key="1">
    <citation type="journal article" date="2023" name="IScience">
        <title>Live-bearing cockroach genome reveals convergent evolutionary mechanisms linked to viviparity in insects and beyond.</title>
        <authorList>
            <person name="Fouks B."/>
            <person name="Harrison M.C."/>
            <person name="Mikhailova A.A."/>
            <person name="Marchal E."/>
            <person name="English S."/>
            <person name="Carruthers M."/>
            <person name="Jennings E.C."/>
            <person name="Chiamaka E.L."/>
            <person name="Frigard R.A."/>
            <person name="Pippel M."/>
            <person name="Attardo G.M."/>
            <person name="Benoit J.B."/>
            <person name="Bornberg-Bauer E."/>
            <person name="Tobe S.S."/>
        </authorList>
    </citation>
    <scope>NUCLEOTIDE SEQUENCE</scope>
    <source>
        <strain evidence="11">Stay&amp;Tobe</strain>
    </source>
</reference>
<reference evidence="11" key="2">
    <citation type="submission" date="2023-05" db="EMBL/GenBank/DDBJ databases">
        <authorList>
            <person name="Fouks B."/>
        </authorList>
    </citation>
    <scope>NUCLEOTIDE SEQUENCE</scope>
    <source>
        <strain evidence="11">Stay&amp;Tobe</strain>
        <tissue evidence="11">Testes</tissue>
    </source>
</reference>
<dbReference type="Gene3D" id="1.10.287.70">
    <property type="match status" value="1"/>
</dbReference>
<dbReference type="EMBL" id="JASPKZ010009070">
    <property type="protein sequence ID" value="KAJ9578042.1"/>
    <property type="molecule type" value="Genomic_DNA"/>
</dbReference>